<name>A0A6J5NXF7_9CAUD</name>
<sequence>MIGYRTHWYGKEVEGRFTDIETLFISDIKALYEKLEVPAHVYFCSPATEQLIKQDDWMNMFELITDNTFVTIEATPGMVEQIPPMIRIRAHILLMLNCADAGLLKKTDSIKVVYADYSLYCTTVHNMQQVTPDDYKFDRQ</sequence>
<reference evidence="1" key="1">
    <citation type="submission" date="2020-04" db="EMBL/GenBank/DDBJ databases">
        <authorList>
            <person name="Chiriac C."/>
            <person name="Salcher M."/>
            <person name="Ghai R."/>
            <person name="Kavagutti S V."/>
        </authorList>
    </citation>
    <scope>NUCLEOTIDE SEQUENCE</scope>
</reference>
<organism evidence="1">
    <name type="scientific">uncultured Caudovirales phage</name>
    <dbReference type="NCBI Taxonomy" id="2100421"/>
    <lineage>
        <taxon>Viruses</taxon>
        <taxon>Duplodnaviria</taxon>
        <taxon>Heunggongvirae</taxon>
        <taxon>Uroviricota</taxon>
        <taxon>Caudoviricetes</taxon>
        <taxon>Peduoviridae</taxon>
        <taxon>Maltschvirus</taxon>
        <taxon>Maltschvirus maltsch</taxon>
    </lineage>
</organism>
<accession>A0A6J5NXF7</accession>
<gene>
    <name evidence="1" type="ORF">UFOVP723_15</name>
</gene>
<evidence type="ECO:0000313" key="1">
    <source>
        <dbReference type="EMBL" id="CAB4159934.1"/>
    </source>
</evidence>
<protein>
    <submittedName>
        <fullName evidence="1">Uncharacterized protein</fullName>
    </submittedName>
</protein>
<dbReference type="EMBL" id="LR796697">
    <property type="protein sequence ID" value="CAB4159934.1"/>
    <property type="molecule type" value="Genomic_DNA"/>
</dbReference>
<proteinExistence type="predicted"/>